<dbReference type="AlphaFoldDB" id="A0A1K1PLF0"/>
<dbReference type="EC" id="2.4.2.1" evidence="6"/>
<comment type="similarity">
    <text evidence="2 6">Belongs to the PNP/MTAP phosphorylase family.</text>
</comment>
<comment type="pathway">
    <text evidence="1 6">Purine metabolism; purine nucleoside salvage.</text>
</comment>
<keyword evidence="4 6" id="KW-0328">Glycosyltransferase</keyword>
<keyword evidence="5 6" id="KW-0808">Transferase</keyword>
<evidence type="ECO:0000256" key="6">
    <source>
        <dbReference type="PIRNR" id="PIRNR000477"/>
    </source>
</evidence>
<evidence type="ECO:0000313" key="9">
    <source>
        <dbReference type="Proteomes" id="UP000183788"/>
    </source>
</evidence>
<proteinExistence type="inferred from homology"/>
<evidence type="ECO:0000256" key="2">
    <source>
        <dbReference type="ARBA" id="ARBA00006751"/>
    </source>
</evidence>
<dbReference type="Proteomes" id="UP000183788">
    <property type="component" value="Unassembled WGS sequence"/>
</dbReference>
<evidence type="ECO:0000256" key="3">
    <source>
        <dbReference type="ARBA" id="ARBA00011233"/>
    </source>
</evidence>
<dbReference type="PIRSF" id="PIRSF000477">
    <property type="entry name" value="PurNPase"/>
    <property type="match status" value="1"/>
</dbReference>
<dbReference type="GO" id="GO:0004731">
    <property type="term" value="F:purine-nucleoside phosphorylase activity"/>
    <property type="evidence" value="ECO:0007669"/>
    <property type="project" value="UniProtKB-EC"/>
</dbReference>
<protein>
    <recommendedName>
        <fullName evidence="6">Purine nucleoside phosphorylase</fullName>
        <ecNumber evidence="6">2.4.2.1</ecNumber>
    </recommendedName>
    <alternativeName>
        <fullName evidence="6">Inosine-guanosine phosphorylase</fullName>
    </alternativeName>
</protein>
<dbReference type="PANTHER" id="PTHR11904">
    <property type="entry name" value="METHYLTHIOADENOSINE/PURINE NUCLEOSIDE PHOSPHORYLASE"/>
    <property type="match status" value="1"/>
</dbReference>
<gene>
    <name evidence="8" type="ORF">SAMN05661012_02021</name>
</gene>
<dbReference type="NCBIfam" id="TIGR01700">
    <property type="entry name" value="PNPH"/>
    <property type="match status" value="1"/>
</dbReference>
<dbReference type="NCBIfam" id="TIGR01697">
    <property type="entry name" value="PNPH-PUNA-XAPA"/>
    <property type="match status" value="1"/>
</dbReference>
<dbReference type="EMBL" id="FPIZ01000005">
    <property type="protein sequence ID" value="SFW47534.1"/>
    <property type="molecule type" value="Genomic_DNA"/>
</dbReference>
<dbReference type="GO" id="GO:0009116">
    <property type="term" value="P:nucleoside metabolic process"/>
    <property type="evidence" value="ECO:0007669"/>
    <property type="project" value="InterPro"/>
</dbReference>
<sequence>MIMHPLESKIEAAVKYLSSFNADKARVGIVLGTGLGQLVQHITVSRAISYYEIPHFPISTVESHKGQLIFGKIGDTPVVAMQGRFHFYEGYTMQQITFPIRVMKALGVEKLLLSNAAGGMRPAFKKGDMVLLDDHINLQPESPLRGLNSPVFGTRFPDMSMPYDEELGKMLKTAAHKVGYFLRTGVYAAVMGPNLETRAEYRFLRLIGADMVGMSTVPEVIVANQIKLPCAAVSVITDECDPDNLQPVSIEEIIEVAGKADKKLSEIFVEVVKQL</sequence>
<organism evidence="8 9">
    <name type="scientific">Chitinophaga sancti</name>
    <dbReference type="NCBI Taxonomy" id="1004"/>
    <lineage>
        <taxon>Bacteria</taxon>
        <taxon>Pseudomonadati</taxon>
        <taxon>Bacteroidota</taxon>
        <taxon>Chitinophagia</taxon>
        <taxon>Chitinophagales</taxon>
        <taxon>Chitinophagaceae</taxon>
        <taxon>Chitinophaga</taxon>
    </lineage>
</organism>
<reference evidence="8 9" key="1">
    <citation type="submission" date="2016-11" db="EMBL/GenBank/DDBJ databases">
        <authorList>
            <person name="Jaros S."/>
            <person name="Januszkiewicz K."/>
            <person name="Wedrychowicz H."/>
        </authorList>
    </citation>
    <scope>NUCLEOTIDE SEQUENCE [LARGE SCALE GENOMIC DNA]</scope>
    <source>
        <strain evidence="8 9">DSM 784</strain>
    </source>
</reference>
<feature type="domain" description="Nucleoside phosphorylase" evidence="7">
    <location>
        <begin position="26"/>
        <end position="272"/>
    </location>
</feature>
<evidence type="ECO:0000259" key="7">
    <source>
        <dbReference type="Pfam" id="PF01048"/>
    </source>
</evidence>
<dbReference type="NCBIfam" id="NF006054">
    <property type="entry name" value="PRK08202.1"/>
    <property type="match status" value="1"/>
</dbReference>
<dbReference type="PANTHER" id="PTHR11904:SF9">
    <property type="entry name" value="PURINE NUCLEOSIDE PHOSPHORYLASE-RELATED"/>
    <property type="match status" value="1"/>
</dbReference>
<evidence type="ECO:0000256" key="1">
    <source>
        <dbReference type="ARBA" id="ARBA00005058"/>
    </source>
</evidence>
<dbReference type="InterPro" id="IPR011270">
    <property type="entry name" value="Pur_Nuc_Pase_Ino/Guo-sp"/>
</dbReference>
<comment type="subunit">
    <text evidence="3">Homotrimer.</text>
</comment>
<dbReference type="UniPathway" id="UPA00606"/>
<name>A0A1K1PLF0_9BACT</name>
<dbReference type="STRING" id="1004.SAMN05661012_02021"/>
<dbReference type="Gene3D" id="3.40.50.1580">
    <property type="entry name" value="Nucleoside phosphorylase domain"/>
    <property type="match status" value="1"/>
</dbReference>
<accession>A0A1K1PLF0</accession>
<dbReference type="Pfam" id="PF01048">
    <property type="entry name" value="PNP_UDP_1"/>
    <property type="match status" value="1"/>
</dbReference>
<dbReference type="InterPro" id="IPR018099">
    <property type="entry name" value="Purine_phosphorylase-2_CS"/>
</dbReference>
<evidence type="ECO:0000256" key="4">
    <source>
        <dbReference type="ARBA" id="ARBA00022676"/>
    </source>
</evidence>
<dbReference type="SUPFAM" id="SSF53167">
    <property type="entry name" value="Purine and uridine phosphorylases"/>
    <property type="match status" value="1"/>
</dbReference>
<dbReference type="PROSITE" id="PS01240">
    <property type="entry name" value="PNP_MTAP_2"/>
    <property type="match status" value="1"/>
</dbReference>
<dbReference type="InterPro" id="IPR035994">
    <property type="entry name" value="Nucleoside_phosphorylase_sf"/>
</dbReference>
<comment type="function">
    <text evidence="6">The purine nucleoside phosphorylases catalyze the phosphorolytic breakdown of the N-glycosidic bond in the beta-(deoxy)ribonucleoside molecules, with the formation of the corresponding free purine bases and pentose-1-phosphate.</text>
</comment>
<dbReference type="InterPro" id="IPR011268">
    <property type="entry name" value="Purine_phosphorylase"/>
</dbReference>
<evidence type="ECO:0000256" key="5">
    <source>
        <dbReference type="ARBA" id="ARBA00022679"/>
    </source>
</evidence>
<dbReference type="InterPro" id="IPR000845">
    <property type="entry name" value="Nucleoside_phosphorylase_d"/>
</dbReference>
<dbReference type="CDD" id="cd09009">
    <property type="entry name" value="PNP-EcPNPII_like"/>
    <property type="match status" value="1"/>
</dbReference>
<dbReference type="GO" id="GO:0005737">
    <property type="term" value="C:cytoplasm"/>
    <property type="evidence" value="ECO:0007669"/>
    <property type="project" value="TreeGrafter"/>
</dbReference>
<evidence type="ECO:0000313" key="8">
    <source>
        <dbReference type="EMBL" id="SFW47534.1"/>
    </source>
</evidence>